<dbReference type="STRING" id="29529.SAMN04488122_5462"/>
<organism evidence="2 3">
    <name type="scientific">Chitinophaga arvensicola</name>
    <dbReference type="NCBI Taxonomy" id="29529"/>
    <lineage>
        <taxon>Bacteria</taxon>
        <taxon>Pseudomonadati</taxon>
        <taxon>Bacteroidota</taxon>
        <taxon>Chitinophagia</taxon>
        <taxon>Chitinophagales</taxon>
        <taxon>Chitinophagaceae</taxon>
        <taxon>Chitinophaga</taxon>
    </lineage>
</organism>
<dbReference type="EMBL" id="FOJG01000002">
    <property type="protein sequence ID" value="SEW53437.1"/>
    <property type="molecule type" value="Genomic_DNA"/>
</dbReference>
<dbReference type="OrthoDB" id="795653at2"/>
<dbReference type="InterPro" id="IPR032710">
    <property type="entry name" value="NTF2-like_dom_sf"/>
</dbReference>
<reference evidence="3" key="1">
    <citation type="submission" date="2016-10" db="EMBL/GenBank/DDBJ databases">
        <authorList>
            <person name="Varghese N."/>
            <person name="Submissions S."/>
        </authorList>
    </citation>
    <scope>NUCLEOTIDE SEQUENCE [LARGE SCALE GENOMIC DNA]</scope>
    <source>
        <strain evidence="3">DSM 3695</strain>
    </source>
</reference>
<dbReference type="AlphaFoldDB" id="A0A1I0SAD6"/>
<dbReference type="Pfam" id="PF12680">
    <property type="entry name" value="SnoaL_2"/>
    <property type="match status" value="1"/>
</dbReference>
<evidence type="ECO:0000259" key="1">
    <source>
        <dbReference type="Pfam" id="PF12680"/>
    </source>
</evidence>
<gene>
    <name evidence="2" type="ORF">SAMN04488122_5462</name>
</gene>
<sequence>MNTTHSKETVLRFLTALNEENFTAARACVNEELTFNGVLGVRHGADAYFKDMERMKLKYTVRKVFAEDDNVCVWYDVVMEGISVLTCGWYQLVGGRIQSFQVVFDPRPLLPPVGK</sequence>
<evidence type="ECO:0000313" key="2">
    <source>
        <dbReference type="EMBL" id="SEW53437.1"/>
    </source>
</evidence>
<dbReference type="InterPro" id="IPR037401">
    <property type="entry name" value="SnoaL-like"/>
</dbReference>
<keyword evidence="3" id="KW-1185">Reference proteome</keyword>
<dbReference type="Gene3D" id="3.10.450.50">
    <property type="match status" value="1"/>
</dbReference>
<dbReference type="SUPFAM" id="SSF54427">
    <property type="entry name" value="NTF2-like"/>
    <property type="match status" value="1"/>
</dbReference>
<name>A0A1I0SAD6_9BACT</name>
<protein>
    <submittedName>
        <fullName evidence="2">SnoaL-like domain-containing protein</fullName>
    </submittedName>
</protein>
<dbReference type="Proteomes" id="UP000199310">
    <property type="component" value="Unassembled WGS sequence"/>
</dbReference>
<evidence type="ECO:0000313" key="3">
    <source>
        <dbReference type="Proteomes" id="UP000199310"/>
    </source>
</evidence>
<dbReference type="RefSeq" id="WP_089900544.1">
    <property type="nucleotide sequence ID" value="NZ_FOJG01000002.1"/>
</dbReference>
<proteinExistence type="predicted"/>
<accession>A0A1I0SAD6</accession>
<feature type="domain" description="SnoaL-like" evidence="1">
    <location>
        <begin position="10"/>
        <end position="98"/>
    </location>
</feature>